<dbReference type="Gene3D" id="3.90.870.50">
    <property type="match status" value="1"/>
</dbReference>
<dbReference type="InterPro" id="IPR006070">
    <property type="entry name" value="Sua5-like_dom"/>
</dbReference>
<dbReference type="Gene3D" id="3.30.420.40">
    <property type="match status" value="1"/>
</dbReference>
<dbReference type="Pfam" id="PF07503">
    <property type="entry name" value="zf-HYPF"/>
    <property type="match status" value="2"/>
</dbReference>
<keyword evidence="5" id="KW-0863">Zinc-finger</keyword>
<dbReference type="GO" id="GO:0016874">
    <property type="term" value="F:ligase activity"/>
    <property type="evidence" value="ECO:0007669"/>
    <property type="project" value="UniProtKB-UniRule"/>
</dbReference>
<dbReference type="Pfam" id="PF01300">
    <property type="entry name" value="Sua5_yciO_yrdC"/>
    <property type="match status" value="1"/>
</dbReference>
<dbReference type="Pfam" id="PF22521">
    <property type="entry name" value="HypF_C_2"/>
    <property type="match status" value="1"/>
</dbReference>
<dbReference type="PROSITE" id="PS00150">
    <property type="entry name" value="ACYLPHOSPHATASE_1"/>
    <property type="match status" value="1"/>
</dbReference>
<feature type="domain" description="YrdC-like" evidence="11">
    <location>
        <begin position="198"/>
        <end position="397"/>
    </location>
</feature>
<dbReference type="Pfam" id="PF00708">
    <property type="entry name" value="Acylphosphatase"/>
    <property type="match status" value="1"/>
</dbReference>
<evidence type="ECO:0000259" key="10">
    <source>
        <dbReference type="PROSITE" id="PS51160"/>
    </source>
</evidence>
<comment type="pathway">
    <text evidence="1 8">Protein modification; [NiFe] hydrogenase maturation.</text>
</comment>
<dbReference type="Gene3D" id="3.30.110.120">
    <property type="match status" value="1"/>
</dbReference>
<dbReference type="EC" id="6.2.-.-" evidence="8"/>
<evidence type="ECO:0000256" key="4">
    <source>
        <dbReference type="ARBA" id="ARBA00022723"/>
    </source>
</evidence>
<dbReference type="GO" id="GO:0051604">
    <property type="term" value="P:protein maturation"/>
    <property type="evidence" value="ECO:0007669"/>
    <property type="project" value="TreeGrafter"/>
</dbReference>
<dbReference type="Gene3D" id="3.30.420.360">
    <property type="match status" value="1"/>
</dbReference>
<dbReference type="NCBIfam" id="TIGR00143">
    <property type="entry name" value="hypF"/>
    <property type="match status" value="1"/>
</dbReference>
<dbReference type="STRING" id="1122198.SAMN02745729_105225"/>
<evidence type="ECO:0000256" key="6">
    <source>
        <dbReference type="ARBA" id="ARBA00022833"/>
    </source>
</evidence>
<accession>A0A1H4D019</accession>
<proteinExistence type="inferred from homology"/>
<dbReference type="InterPro" id="IPR001792">
    <property type="entry name" value="Acylphosphatase-like_dom"/>
</dbReference>
<dbReference type="PANTHER" id="PTHR42959">
    <property type="entry name" value="CARBAMOYLTRANSFERASE"/>
    <property type="match status" value="1"/>
</dbReference>
<dbReference type="GO" id="GO:0003725">
    <property type="term" value="F:double-stranded RNA binding"/>
    <property type="evidence" value="ECO:0007669"/>
    <property type="project" value="InterPro"/>
</dbReference>
<keyword evidence="4" id="KW-0479">Metal-binding</keyword>
<reference evidence="13" key="1">
    <citation type="submission" date="2016-10" db="EMBL/GenBank/DDBJ databases">
        <authorList>
            <person name="Varghese N."/>
            <person name="Submissions S."/>
        </authorList>
    </citation>
    <scope>NUCLEOTIDE SEQUENCE [LARGE SCALE GENOMIC DNA]</scope>
    <source>
        <strain evidence="13">DSM 11526</strain>
    </source>
</reference>
<evidence type="ECO:0000256" key="7">
    <source>
        <dbReference type="ARBA" id="ARBA00048220"/>
    </source>
</evidence>
<keyword evidence="6" id="KW-0862">Zinc</keyword>
<comment type="catalytic activity">
    <reaction evidence="7 8">
        <text>C-terminal L-cysteinyl-[HypE protein] + carbamoyl phosphate + ATP + H2O = C-terminal S-carboxamide-L-cysteinyl-[HypE protein] + AMP + phosphate + diphosphate + H(+)</text>
        <dbReference type="Rhea" id="RHEA:55636"/>
        <dbReference type="Rhea" id="RHEA-COMP:14247"/>
        <dbReference type="Rhea" id="RHEA-COMP:14392"/>
        <dbReference type="ChEBI" id="CHEBI:15377"/>
        <dbReference type="ChEBI" id="CHEBI:15378"/>
        <dbReference type="ChEBI" id="CHEBI:30616"/>
        <dbReference type="ChEBI" id="CHEBI:33019"/>
        <dbReference type="ChEBI" id="CHEBI:43474"/>
        <dbReference type="ChEBI" id="CHEBI:58228"/>
        <dbReference type="ChEBI" id="CHEBI:76913"/>
        <dbReference type="ChEBI" id="CHEBI:139126"/>
        <dbReference type="ChEBI" id="CHEBI:456215"/>
    </reaction>
</comment>
<dbReference type="SUPFAM" id="SSF54975">
    <property type="entry name" value="Acylphosphatase/BLUF domain-like"/>
    <property type="match status" value="1"/>
</dbReference>
<comment type="catalytic activity">
    <reaction evidence="9">
        <text>an acyl phosphate + H2O = a carboxylate + phosphate + H(+)</text>
        <dbReference type="Rhea" id="RHEA:14965"/>
        <dbReference type="ChEBI" id="CHEBI:15377"/>
        <dbReference type="ChEBI" id="CHEBI:15378"/>
        <dbReference type="ChEBI" id="CHEBI:29067"/>
        <dbReference type="ChEBI" id="CHEBI:43474"/>
        <dbReference type="ChEBI" id="CHEBI:59918"/>
        <dbReference type="EC" id="3.6.1.7"/>
    </reaction>
</comment>
<name>A0A1H4D019_9GAMM</name>
<dbReference type="InterPro" id="IPR041440">
    <property type="entry name" value="HypF_C"/>
</dbReference>
<organism evidence="12 13">
    <name type="scientific">Marinobacterium iners DSM 11526</name>
    <dbReference type="NCBI Taxonomy" id="1122198"/>
    <lineage>
        <taxon>Bacteria</taxon>
        <taxon>Pseudomonadati</taxon>
        <taxon>Pseudomonadota</taxon>
        <taxon>Gammaproteobacteria</taxon>
        <taxon>Oceanospirillales</taxon>
        <taxon>Oceanospirillaceae</taxon>
        <taxon>Marinobacterium</taxon>
    </lineage>
</organism>
<dbReference type="GO" id="GO:0016743">
    <property type="term" value="F:carboxyl- or carbamoyltransferase activity"/>
    <property type="evidence" value="ECO:0007669"/>
    <property type="project" value="UniProtKB-UniRule"/>
</dbReference>
<dbReference type="AlphaFoldDB" id="A0A1H4D019"/>
<feature type="domain" description="Acylphosphatase-like" evidence="10">
    <location>
        <begin position="1"/>
        <end position="88"/>
    </location>
</feature>
<dbReference type="InterPro" id="IPR055128">
    <property type="entry name" value="HypF_C_2"/>
</dbReference>
<dbReference type="InterPro" id="IPR017968">
    <property type="entry name" value="Acylphosphatase_CS"/>
</dbReference>
<dbReference type="PROSITE" id="PS51163">
    <property type="entry name" value="YRDC"/>
    <property type="match status" value="1"/>
</dbReference>
<keyword evidence="12" id="KW-0808">Transferase</keyword>
<evidence type="ECO:0000256" key="9">
    <source>
        <dbReference type="PROSITE-ProRule" id="PRU00520"/>
    </source>
</evidence>
<evidence type="ECO:0000256" key="2">
    <source>
        <dbReference type="ARBA" id="ARBA00008097"/>
    </source>
</evidence>
<dbReference type="GO" id="GO:0003998">
    <property type="term" value="F:acylphosphatase activity"/>
    <property type="evidence" value="ECO:0007669"/>
    <property type="project" value="UniProtKB-EC"/>
</dbReference>
<feature type="active site" evidence="9">
    <location>
        <position position="34"/>
    </location>
</feature>
<dbReference type="Proteomes" id="UP000242469">
    <property type="component" value="Unassembled WGS sequence"/>
</dbReference>
<dbReference type="EMBL" id="FNRJ01000005">
    <property type="protein sequence ID" value="SEA65856.1"/>
    <property type="molecule type" value="Genomic_DNA"/>
</dbReference>
<dbReference type="RefSeq" id="WP_091825699.1">
    <property type="nucleotide sequence ID" value="NZ_FNRJ01000005.1"/>
</dbReference>
<dbReference type="InterPro" id="IPR011125">
    <property type="entry name" value="Znf_HypF"/>
</dbReference>
<gene>
    <name evidence="12" type="ORF">SAMN02745729_105225</name>
</gene>
<evidence type="ECO:0000256" key="8">
    <source>
        <dbReference type="PIRNR" id="PIRNR006256"/>
    </source>
</evidence>
<dbReference type="GO" id="GO:0008270">
    <property type="term" value="F:zinc ion binding"/>
    <property type="evidence" value="ECO:0007669"/>
    <property type="project" value="UniProtKB-KW"/>
</dbReference>
<sequence>MQYLRVQGLVQGVGFRPLVYRLACELGLQGRVYNTPAGVCIELQGDAAALRQFEPRLQDRLPVIARIDRIERVTMPDEPNLVGFCIQPSQDEIHDSGEILPDLAPCDDCLAELFDPRNRRWRYPFINCTRCGPRYSILRRLPYDRHNTSMAMFPPCPSCLHEYDSPADRRFHAQPNTCSDCGPSVWVETVDGVRLDEADPLEQALDTVRRGEILALKGVGGFHLICDARNPDAIARLRQRKQRPHKPFAIMAANTQSLDPLVQLSEIATRWLAHPGTPIVIAPCVRQGMLPDTVAPGLNGLGVMLPQSPLHWLLFHEAAGRPVGTDWLVQSQSLLLVMTSANLSGEPLIHTNADARTQLRDIADRLLLHDRDIVQPQDDPVISVLAASGAWGRRGRGVSPQSIKLAVTGPPMLALGGYLKTSLCLSQGPRAWLSPPLGDLASVESCRRLQLQVEQLPALYGVTPAQVSVDLQPDSYGYRLAQQFADARNISLSPVQHHHAHVAAVMAEHQLTGPVIGLALDGLGLGEAGELRGGELLKVNASGHERLGALKPLPLPGGDRAAREPWRLALALLFQLGREDLMAERFGHQPLWQEVAQMLRADINCPPSSSLGRLFDAVAGLMAVCDVQTFEAQAAMLLEAQVRQLPEPDASLWRVSDGNCLDLTPLLQRLLEMDNAPEGAECFHANLIAALAAWAGKAAHEQGISDVILSGGCLLNSWLRTGLVDALQRQGLTPRLPINLPPGDAALSLGQVWVSIMRANVERERGQG</sequence>
<dbReference type="PANTHER" id="PTHR42959:SF1">
    <property type="entry name" value="CARBAMOYLTRANSFERASE HYPF"/>
    <property type="match status" value="1"/>
</dbReference>
<keyword evidence="9" id="KW-0378">Hydrolase</keyword>
<comment type="similarity">
    <text evidence="2 8">Belongs to the carbamoyltransferase HypF family.</text>
</comment>
<dbReference type="InterPro" id="IPR017945">
    <property type="entry name" value="DHBP_synth_RibB-like_a/b_dom"/>
</dbReference>
<evidence type="ECO:0000256" key="3">
    <source>
        <dbReference type="ARBA" id="ARBA00022598"/>
    </source>
</evidence>
<dbReference type="PIRSF" id="PIRSF006256">
    <property type="entry name" value="CMPcnvr_hdrg_mat"/>
    <property type="match status" value="1"/>
</dbReference>
<dbReference type="InterPro" id="IPR036046">
    <property type="entry name" value="Acylphosphatase-like_dom_sf"/>
</dbReference>
<dbReference type="SUPFAM" id="SSF55821">
    <property type="entry name" value="YrdC/RibB"/>
    <property type="match status" value="1"/>
</dbReference>
<dbReference type="InterPro" id="IPR004421">
    <property type="entry name" value="Carbamoyltransferase_HypF"/>
</dbReference>
<comment type="function">
    <text evidence="8">Involved in the maturation of [NiFe] hydrogenases. Along with HypE, it catalyzes the synthesis of the CN ligands of the active site iron of [NiFe]-hydrogenases. HypF functions as a carbamoyl transferase using carbamoylphosphate as a substrate and transferring the carboxamido moiety in an ATP-dependent reaction to the thiolate of the C-terminal cysteine of HypE yielding a protein-S-carboxamide.</text>
</comment>
<keyword evidence="13" id="KW-1185">Reference proteome</keyword>
<evidence type="ECO:0000259" key="11">
    <source>
        <dbReference type="PROSITE" id="PS51163"/>
    </source>
</evidence>
<evidence type="ECO:0000256" key="1">
    <source>
        <dbReference type="ARBA" id="ARBA00004711"/>
    </source>
</evidence>
<feature type="active site" evidence="9">
    <location>
        <position position="16"/>
    </location>
</feature>
<evidence type="ECO:0000313" key="12">
    <source>
        <dbReference type="EMBL" id="SEA65856.1"/>
    </source>
</evidence>
<dbReference type="InterPro" id="IPR051060">
    <property type="entry name" value="Carbamoyltrans_HypF-like"/>
</dbReference>
<dbReference type="UniPathway" id="UPA00335"/>
<dbReference type="PROSITE" id="PS51160">
    <property type="entry name" value="ACYLPHOSPHATASE_3"/>
    <property type="match status" value="1"/>
</dbReference>
<protein>
    <recommendedName>
        <fullName evidence="8">Carbamoyltransferase HypF</fullName>
        <ecNumber evidence="8">6.2.-.-</ecNumber>
    </recommendedName>
</protein>
<dbReference type="OrthoDB" id="9808093at2"/>
<evidence type="ECO:0000313" key="13">
    <source>
        <dbReference type="Proteomes" id="UP000242469"/>
    </source>
</evidence>
<evidence type="ECO:0000256" key="5">
    <source>
        <dbReference type="ARBA" id="ARBA00022771"/>
    </source>
</evidence>
<keyword evidence="3" id="KW-0436">Ligase</keyword>
<dbReference type="Pfam" id="PF17788">
    <property type="entry name" value="HypF_C"/>
    <property type="match status" value="1"/>
</dbReference>